<comment type="caution">
    <text evidence="1">The sequence shown here is derived from an EMBL/GenBank/DDBJ whole genome shotgun (WGS) entry which is preliminary data.</text>
</comment>
<name>A0ABT9BJ63_9BACT</name>
<sequence>MKHTYLLLLGAALAAGCQSSDKTAAKAGNSADTRFDAYKNQFIEELWQHAPDWAAQQGYHKYDSLLLIPDAGQRQRDAQFYTSSQQRLRGFAFDSLSVNNQTDYRLLANQLRAFRWYADTLKDWQWNPASYNLGASVGDLLNGRHYRLDRRLRNISDKLTNAAAYYAAARANIQQPTREHTVLAIAQNQGGLAVFGPALADSVQKSGLSAAEKTTLTTRIAATRQAIEGYVSFLQKDVAAAGQYRSFRIGKALFDQKFGLDIQSHFTADEVYQEALKHKKELLRDMGQRAARLFPKYFPGQPAPADTLALITKVVSQLTLKHAPRDGFVDAVKRQIPTLVQFVNDHKLLTQDPSKPLVVRETPLYMRGGGAGASISAPGPYDKTADTFYNVEPIPAEKTAAQAESYLREYNDYTLQILNIHEAIPGHYTQLVYANRSPSLVKSVFGNGAMVEGWAVYSERMMLESGYGQNSDEMWLMWNKWNLRTTLNTILDHAVHVDNISEQDGLALLMRDGFQERAEAEGKWRRATLSQVQLSSYFTGYTEIYALREELKKRDGQSFDLKAFHEQFLSYGSAPVKYIRELMLRK</sequence>
<keyword evidence="2" id="KW-1185">Reference proteome</keyword>
<dbReference type="EMBL" id="JAUQSY010000024">
    <property type="protein sequence ID" value="MDO7877703.1"/>
    <property type="molecule type" value="Genomic_DNA"/>
</dbReference>
<gene>
    <name evidence="1" type="ORF">Q5H93_23405</name>
</gene>
<evidence type="ECO:0000313" key="1">
    <source>
        <dbReference type="EMBL" id="MDO7877703.1"/>
    </source>
</evidence>
<accession>A0ABT9BJ63</accession>
<dbReference type="RefSeq" id="WP_305009158.1">
    <property type="nucleotide sequence ID" value="NZ_JAUQSY010000024.1"/>
</dbReference>
<protein>
    <submittedName>
        <fullName evidence="1">DUF885 domain-containing protein</fullName>
    </submittedName>
</protein>
<dbReference type="Proteomes" id="UP001176429">
    <property type="component" value="Unassembled WGS sequence"/>
</dbReference>
<dbReference type="PANTHER" id="PTHR33361:SF15">
    <property type="entry name" value="DUF885 FAMILY LIPOPROTEIN"/>
    <property type="match status" value="1"/>
</dbReference>
<evidence type="ECO:0000313" key="2">
    <source>
        <dbReference type="Proteomes" id="UP001176429"/>
    </source>
</evidence>
<dbReference type="PANTHER" id="PTHR33361">
    <property type="entry name" value="GLR0591 PROTEIN"/>
    <property type="match status" value="1"/>
</dbReference>
<dbReference type="InterPro" id="IPR010281">
    <property type="entry name" value="DUF885"/>
</dbReference>
<dbReference type="PROSITE" id="PS51257">
    <property type="entry name" value="PROKAR_LIPOPROTEIN"/>
    <property type="match status" value="1"/>
</dbReference>
<proteinExistence type="predicted"/>
<reference evidence="1" key="1">
    <citation type="submission" date="2023-07" db="EMBL/GenBank/DDBJ databases">
        <authorList>
            <person name="Kim M.K."/>
        </authorList>
    </citation>
    <scope>NUCLEOTIDE SEQUENCE</scope>
    <source>
        <strain evidence="1">ASUV-10-1</strain>
    </source>
</reference>
<dbReference type="Pfam" id="PF05960">
    <property type="entry name" value="DUF885"/>
    <property type="match status" value="1"/>
</dbReference>
<organism evidence="1 2">
    <name type="scientific">Hymenobacter aranciens</name>
    <dbReference type="NCBI Taxonomy" id="3063996"/>
    <lineage>
        <taxon>Bacteria</taxon>
        <taxon>Pseudomonadati</taxon>
        <taxon>Bacteroidota</taxon>
        <taxon>Cytophagia</taxon>
        <taxon>Cytophagales</taxon>
        <taxon>Hymenobacteraceae</taxon>
        <taxon>Hymenobacter</taxon>
    </lineage>
</organism>